<organism evidence="2 3">
    <name type="scientific">Costertonia aggregata</name>
    <dbReference type="NCBI Taxonomy" id="343403"/>
    <lineage>
        <taxon>Bacteria</taxon>
        <taxon>Pseudomonadati</taxon>
        <taxon>Bacteroidota</taxon>
        <taxon>Flavobacteriia</taxon>
        <taxon>Flavobacteriales</taxon>
        <taxon>Flavobacteriaceae</taxon>
        <taxon>Costertonia</taxon>
    </lineage>
</organism>
<dbReference type="Pfam" id="PF09917">
    <property type="entry name" value="DUF2147"/>
    <property type="match status" value="1"/>
</dbReference>
<dbReference type="Gene3D" id="2.40.128.520">
    <property type="match status" value="1"/>
</dbReference>
<evidence type="ECO:0000313" key="2">
    <source>
        <dbReference type="EMBL" id="QLG43894.1"/>
    </source>
</evidence>
<gene>
    <name evidence="2" type="ORF">HYG79_00535</name>
</gene>
<keyword evidence="3" id="KW-1185">Reference proteome</keyword>
<evidence type="ECO:0000259" key="1">
    <source>
        <dbReference type="Pfam" id="PF09917"/>
    </source>
</evidence>
<dbReference type="InterPro" id="IPR019223">
    <property type="entry name" value="DUF2147"/>
</dbReference>
<dbReference type="Proteomes" id="UP000509302">
    <property type="component" value="Chromosome"/>
</dbReference>
<feature type="domain" description="DUF2147" evidence="1">
    <location>
        <begin position="27"/>
        <end position="143"/>
    </location>
</feature>
<evidence type="ECO:0000313" key="3">
    <source>
        <dbReference type="Proteomes" id="UP000509302"/>
    </source>
</evidence>
<proteinExistence type="predicted"/>
<sequence>MGVMSKILWGIIIVMSFQFSNGQSVFGKWKTIDDRTGKPKGIIKIYKKDGLMYGKVLEILEKGKENAKCTKCKGELKNKPIKGLTIIKKAEENEDGEWKGKYLFDPEQAMTFRCKIWLNPDNPNELKVRGYLAFIYRTQTWLRVEE</sequence>
<dbReference type="EMBL" id="CP058595">
    <property type="protein sequence ID" value="QLG43894.1"/>
    <property type="molecule type" value="Genomic_DNA"/>
</dbReference>
<dbReference type="PANTHER" id="PTHR36919">
    <property type="entry name" value="BLR1215 PROTEIN"/>
    <property type="match status" value="1"/>
</dbReference>
<dbReference type="PANTHER" id="PTHR36919:SF3">
    <property type="entry name" value="BLL5882 PROTEIN"/>
    <property type="match status" value="1"/>
</dbReference>
<protein>
    <submittedName>
        <fullName evidence="2">DUF2147 domain-containing protein</fullName>
    </submittedName>
</protein>
<reference evidence="2 3" key="1">
    <citation type="journal article" date="2006" name="Int. J. Syst. Evol. Microbiol.">
        <title>Costertonia aggregata gen. nov., sp. nov., a mesophilic marine bacterium of the family Flavobacteriaceae, isolated from a mature biofilm.</title>
        <authorList>
            <person name="Kwon K.K."/>
            <person name="Lee Y.K."/>
            <person name="Lee H.K."/>
        </authorList>
    </citation>
    <scope>NUCLEOTIDE SEQUENCE [LARGE SCALE GENOMIC DNA]</scope>
    <source>
        <strain evidence="2 3">KCCM 42265</strain>
    </source>
</reference>
<dbReference type="AlphaFoldDB" id="A0A7H9AKP1"/>
<accession>A0A7H9AKP1</accession>
<name>A0A7H9AKP1_9FLAO</name>
<dbReference type="KEGG" id="cagg:HYG79_00535"/>